<gene>
    <name evidence="3" type="ORF">A9D12_07760</name>
</gene>
<dbReference type="STRING" id="1112.A9D12_07760"/>
<evidence type="ECO:0000256" key="2">
    <source>
        <dbReference type="SAM" id="Phobius"/>
    </source>
</evidence>
<feature type="transmembrane region" description="Helical" evidence="2">
    <location>
        <begin position="30"/>
        <end position="52"/>
    </location>
</feature>
<dbReference type="Proteomes" id="UP000078263">
    <property type="component" value="Chromosome"/>
</dbReference>
<protein>
    <submittedName>
        <fullName evidence="3">Uncharacterized protein</fullName>
    </submittedName>
</protein>
<dbReference type="RefSeq" id="WP_068350767.1">
    <property type="nucleotide sequence ID" value="NZ_CP016033.1"/>
</dbReference>
<dbReference type="EMBL" id="CP016033">
    <property type="protein sequence ID" value="ANK12857.1"/>
    <property type="molecule type" value="Genomic_DNA"/>
</dbReference>
<keyword evidence="2" id="KW-0812">Transmembrane</keyword>
<sequence length="95" mass="9836">MHTDPNTPDAPIVIDDVDAKAGTKGGHVRWVLIISLALAAIAMTVIWLTGALSQDPVESQMNVERRVEAQAEQAADDGSSIDGVTSDAAPTAAAQ</sequence>
<dbReference type="KEGG" id="pns:A9D12_07760"/>
<keyword evidence="2" id="KW-1133">Transmembrane helix</keyword>
<keyword evidence="2" id="KW-0472">Membrane</keyword>
<name>A0A192D4N8_9SPHN</name>
<proteinExistence type="predicted"/>
<evidence type="ECO:0000256" key="1">
    <source>
        <dbReference type="SAM" id="MobiDB-lite"/>
    </source>
</evidence>
<dbReference type="OrthoDB" id="7452565at2"/>
<organism evidence="3 4">
    <name type="scientific">Erythrobacter neustonensis</name>
    <dbReference type="NCBI Taxonomy" id="1112"/>
    <lineage>
        <taxon>Bacteria</taxon>
        <taxon>Pseudomonadati</taxon>
        <taxon>Pseudomonadota</taxon>
        <taxon>Alphaproteobacteria</taxon>
        <taxon>Sphingomonadales</taxon>
        <taxon>Erythrobacteraceae</taxon>
        <taxon>Erythrobacter/Porphyrobacter group</taxon>
        <taxon>Erythrobacter</taxon>
    </lineage>
</organism>
<evidence type="ECO:0000313" key="4">
    <source>
        <dbReference type="Proteomes" id="UP000078263"/>
    </source>
</evidence>
<feature type="region of interest" description="Disordered" evidence="1">
    <location>
        <begin position="66"/>
        <end position="95"/>
    </location>
</feature>
<dbReference type="AlphaFoldDB" id="A0A192D4N8"/>
<reference evidence="3 4" key="1">
    <citation type="submission" date="2016-05" db="EMBL/GenBank/DDBJ databases">
        <title>Compelete Genome Sequence of Bacteriochlorophyll-Synthesizing Bacterium Porphyrobacter neustonensis DSM 9434.</title>
        <authorList>
            <person name="Shi X.-L."/>
            <person name="Wu Y.-H."/>
            <person name="Cheng H."/>
            <person name="Xu L."/>
            <person name="Zhang X.-Q."/>
            <person name="Wang C.-S."/>
            <person name="Xu X.-W."/>
        </authorList>
    </citation>
    <scope>NUCLEOTIDE SEQUENCE [LARGE SCALE GENOMIC DNA]</scope>
    <source>
        <strain evidence="3 4">DSM 9434</strain>
    </source>
</reference>
<accession>A0A192D4N8</accession>
<keyword evidence="4" id="KW-1185">Reference proteome</keyword>
<evidence type="ECO:0000313" key="3">
    <source>
        <dbReference type="EMBL" id="ANK12857.1"/>
    </source>
</evidence>